<dbReference type="EC" id="3.6.4.13" evidence="1"/>
<evidence type="ECO:0000313" key="8">
    <source>
        <dbReference type="Proteomes" id="UP001054889"/>
    </source>
</evidence>
<organism evidence="7 8">
    <name type="scientific">Eleusine coracana subsp. coracana</name>
    <dbReference type="NCBI Taxonomy" id="191504"/>
    <lineage>
        <taxon>Eukaryota</taxon>
        <taxon>Viridiplantae</taxon>
        <taxon>Streptophyta</taxon>
        <taxon>Embryophyta</taxon>
        <taxon>Tracheophyta</taxon>
        <taxon>Spermatophyta</taxon>
        <taxon>Magnoliopsida</taxon>
        <taxon>Liliopsida</taxon>
        <taxon>Poales</taxon>
        <taxon>Poaceae</taxon>
        <taxon>PACMAD clade</taxon>
        <taxon>Chloridoideae</taxon>
        <taxon>Cynodonteae</taxon>
        <taxon>Eleusininae</taxon>
        <taxon>Eleusine</taxon>
    </lineage>
</organism>
<evidence type="ECO:0000256" key="1">
    <source>
        <dbReference type="ARBA" id="ARBA00012552"/>
    </source>
</evidence>
<gene>
    <name evidence="7" type="primary">ga28335</name>
    <name evidence="7" type="ORF">PR202_ga28335</name>
</gene>
<reference evidence="7" key="1">
    <citation type="journal article" date="2018" name="DNA Res.">
        <title>Multiple hybrid de novo genome assembly of finger millet, an orphan allotetraploid crop.</title>
        <authorList>
            <person name="Hatakeyama M."/>
            <person name="Aluri S."/>
            <person name="Balachadran M.T."/>
            <person name="Sivarajan S.R."/>
            <person name="Patrignani A."/>
            <person name="Gruter S."/>
            <person name="Poveda L."/>
            <person name="Shimizu-Inatsugi R."/>
            <person name="Baeten J."/>
            <person name="Francoijs K.J."/>
            <person name="Nataraja K.N."/>
            <person name="Reddy Y.A.N."/>
            <person name="Phadnis S."/>
            <person name="Ravikumar R.L."/>
            <person name="Schlapbach R."/>
            <person name="Sreeman S.M."/>
            <person name="Shimizu K.K."/>
        </authorList>
    </citation>
    <scope>NUCLEOTIDE SEQUENCE</scope>
</reference>
<dbReference type="EMBL" id="BQKI01000017">
    <property type="protein sequence ID" value="GJN10256.1"/>
    <property type="molecule type" value="Genomic_DNA"/>
</dbReference>
<proteinExistence type="predicted"/>
<dbReference type="GO" id="GO:0006397">
    <property type="term" value="P:mRNA processing"/>
    <property type="evidence" value="ECO:0007669"/>
    <property type="project" value="UniProtKB-KW"/>
</dbReference>
<evidence type="ECO:0000256" key="3">
    <source>
        <dbReference type="ARBA" id="ARBA00022801"/>
    </source>
</evidence>
<dbReference type="Gene3D" id="3.40.50.300">
    <property type="entry name" value="P-loop containing nucleotide triphosphate hydrolases"/>
    <property type="match status" value="2"/>
</dbReference>
<evidence type="ECO:0000256" key="6">
    <source>
        <dbReference type="ARBA" id="ARBA00047984"/>
    </source>
</evidence>
<comment type="catalytic activity">
    <reaction evidence="6">
        <text>ATP + H2O = ADP + phosphate + H(+)</text>
        <dbReference type="Rhea" id="RHEA:13065"/>
        <dbReference type="ChEBI" id="CHEBI:15377"/>
        <dbReference type="ChEBI" id="CHEBI:15378"/>
        <dbReference type="ChEBI" id="CHEBI:30616"/>
        <dbReference type="ChEBI" id="CHEBI:43474"/>
        <dbReference type="ChEBI" id="CHEBI:456216"/>
        <dbReference type="EC" id="3.6.4.13"/>
    </reaction>
</comment>
<sequence length="209" mass="24083">MRRRNGGGIEEERASLRCARRLRGLPLRQAQLRLHQASCRCGQYVHQPLYRELLTRRRKLTGCQPKVEFLRMIHDNQILILVAETGSRKTTQNWMHQHFGILAGQYGVYLTDGILLIDAMKDPLLEKYMVIVHERTLAGDALFGCLKEVQEMTPNLKPVVMSSIFEAEKFQPYFSGCSIDKAEGSLTLSNLIEGRRSDWNRKYCGHKHL</sequence>
<keyword evidence="3" id="KW-0378">Hydrolase</keyword>
<keyword evidence="2" id="KW-0507">mRNA processing</keyword>
<dbReference type="AlphaFoldDB" id="A0AAV5DJ83"/>
<dbReference type="GO" id="GO:0016787">
    <property type="term" value="F:hydrolase activity"/>
    <property type="evidence" value="ECO:0007669"/>
    <property type="project" value="UniProtKB-KW"/>
</dbReference>
<name>A0AAV5DJ83_ELECO</name>
<keyword evidence="4" id="KW-0547">Nucleotide-binding</keyword>
<keyword evidence="4" id="KW-0347">Helicase</keyword>
<keyword evidence="5" id="KW-0508">mRNA splicing</keyword>
<accession>A0AAV5DJ83</accession>
<dbReference type="SUPFAM" id="SSF52540">
    <property type="entry name" value="P-loop containing nucleoside triphosphate hydrolases"/>
    <property type="match status" value="1"/>
</dbReference>
<dbReference type="Proteomes" id="UP001054889">
    <property type="component" value="Unassembled WGS sequence"/>
</dbReference>
<keyword evidence="8" id="KW-1185">Reference proteome</keyword>
<dbReference type="InterPro" id="IPR027417">
    <property type="entry name" value="P-loop_NTPase"/>
</dbReference>
<dbReference type="PANTHER" id="PTHR18934">
    <property type="entry name" value="ATP-DEPENDENT RNA HELICASE"/>
    <property type="match status" value="1"/>
</dbReference>
<evidence type="ECO:0000256" key="5">
    <source>
        <dbReference type="ARBA" id="ARBA00023187"/>
    </source>
</evidence>
<evidence type="ECO:0000313" key="7">
    <source>
        <dbReference type="EMBL" id="GJN10256.1"/>
    </source>
</evidence>
<dbReference type="GO" id="GO:0008380">
    <property type="term" value="P:RNA splicing"/>
    <property type="evidence" value="ECO:0007669"/>
    <property type="project" value="UniProtKB-KW"/>
</dbReference>
<evidence type="ECO:0000256" key="4">
    <source>
        <dbReference type="ARBA" id="ARBA00022806"/>
    </source>
</evidence>
<evidence type="ECO:0000256" key="2">
    <source>
        <dbReference type="ARBA" id="ARBA00022664"/>
    </source>
</evidence>
<protein>
    <recommendedName>
        <fullName evidence="1">RNA helicase</fullName>
        <ecNumber evidence="1">3.6.4.13</ecNumber>
    </recommendedName>
</protein>
<dbReference type="GO" id="GO:0003723">
    <property type="term" value="F:RNA binding"/>
    <property type="evidence" value="ECO:0007669"/>
    <property type="project" value="TreeGrafter"/>
</dbReference>
<reference evidence="7" key="2">
    <citation type="submission" date="2021-12" db="EMBL/GenBank/DDBJ databases">
        <title>Resequencing data analysis of finger millet.</title>
        <authorList>
            <person name="Hatakeyama M."/>
            <person name="Aluri S."/>
            <person name="Balachadran M.T."/>
            <person name="Sivarajan S.R."/>
            <person name="Poveda L."/>
            <person name="Shimizu-Inatsugi R."/>
            <person name="Schlapbach R."/>
            <person name="Sreeman S.M."/>
            <person name="Shimizu K.K."/>
        </authorList>
    </citation>
    <scope>NUCLEOTIDE SEQUENCE</scope>
</reference>
<keyword evidence="4" id="KW-0067">ATP-binding</keyword>
<dbReference type="PANTHER" id="PTHR18934:SF109">
    <property type="entry name" value="ATP-DEPENDENT RNA HELICASE DHX15 HOMOLOG"/>
    <property type="match status" value="1"/>
</dbReference>
<comment type="caution">
    <text evidence="7">The sequence shown here is derived from an EMBL/GenBank/DDBJ whole genome shotgun (WGS) entry which is preliminary data.</text>
</comment>
<dbReference type="GO" id="GO:0003724">
    <property type="term" value="F:RNA helicase activity"/>
    <property type="evidence" value="ECO:0007669"/>
    <property type="project" value="UniProtKB-EC"/>
</dbReference>